<sequence length="150" mass="16392">MDLDPSSFDGITAAEFARIVGGMSDKEIAATMRGEHRVEILEAIFGRFPDFFRPDRAAGVSQVTQFRVTGGPAAHPEDTFEVVIEDGRCWVADEPGERYDVSLRMGPSELTKLLTGRGSATMLVMRGKISVRGDLSRAATFSSYFDLPKA</sequence>
<evidence type="ECO:0000313" key="2">
    <source>
        <dbReference type="EMBL" id="NYG35965.1"/>
    </source>
</evidence>
<accession>A0A852XBV9</accession>
<dbReference type="InterPro" id="IPR003033">
    <property type="entry name" value="SCP2_sterol-bd_dom"/>
</dbReference>
<protein>
    <submittedName>
        <fullName evidence="2">Putative sterol carrier protein</fullName>
    </submittedName>
</protein>
<dbReference type="AlphaFoldDB" id="A0A852XBV9"/>
<feature type="domain" description="SCP2" evidence="1">
    <location>
        <begin position="54"/>
        <end position="146"/>
    </location>
</feature>
<reference evidence="2 3" key="1">
    <citation type="submission" date="2020-07" db="EMBL/GenBank/DDBJ databases">
        <title>Sequencing the genomes of 1000 actinobacteria strains.</title>
        <authorList>
            <person name="Klenk H.-P."/>
        </authorList>
    </citation>
    <scope>NUCLEOTIDE SEQUENCE [LARGE SCALE GENOMIC DNA]</scope>
    <source>
        <strain evidence="2 3">DSM 24723</strain>
    </source>
</reference>
<gene>
    <name evidence="2" type="ORF">BJY28_000434</name>
</gene>
<name>A0A852XBV9_9MICO</name>
<proteinExistence type="predicted"/>
<evidence type="ECO:0000259" key="1">
    <source>
        <dbReference type="Pfam" id="PF02036"/>
    </source>
</evidence>
<dbReference type="Pfam" id="PF02036">
    <property type="entry name" value="SCP2"/>
    <property type="match status" value="1"/>
</dbReference>
<dbReference type="Gene3D" id="3.30.1050.10">
    <property type="entry name" value="SCP2 sterol-binding domain"/>
    <property type="match status" value="1"/>
</dbReference>
<keyword evidence="3" id="KW-1185">Reference proteome</keyword>
<comment type="caution">
    <text evidence="2">The sequence shown here is derived from an EMBL/GenBank/DDBJ whole genome shotgun (WGS) entry which is preliminary data.</text>
</comment>
<dbReference type="SUPFAM" id="SSF55718">
    <property type="entry name" value="SCP-like"/>
    <property type="match status" value="1"/>
</dbReference>
<dbReference type="Proteomes" id="UP000592181">
    <property type="component" value="Unassembled WGS sequence"/>
</dbReference>
<dbReference type="InterPro" id="IPR036527">
    <property type="entry name" value="SCP2_sterol-bd_dom_sf"/>
</dbReference>
<dbReference type="RefSeq" id="WP_179461543.1">
    <property type="nucleotide sequence ID" value="NZ_JACBZX010000001.1"/>
</dbReference>
<organism evidence="2 3">
    <name type="scientific">Janibacter alkaliphilus</name>
    <dbReference type="NCBI Taxonomy" id="1069963"/>
    <lineage>
        <taxon>Bacteria</taxon>
        <taxon>Bacillati</taxon>
        <taxon>Actinomycetota</taxon>
        <taxon>Actinomycetes</taxon>
        <taxon>Micrococcales</taxon>
        <taxon>Intrasporangiaceae</taxon>
        <taxon>Janibacter</taxon>
    </lineage>
</organism>
<evidence type="ECO:0000313" key="3">
    <source>
        <dbReference type="Proteomes" id="UP000592181"/>
    </source>
</evidence>
<dbReference type="EMBL" id="JACBZX010000001">
    <property type="protein sequence ID" value="NYG35965.1"/>
    <property type="molecule type" value="Genomic_DNA"/>
</dbReference>